<evidence type="ECO:0000313" key="7">
    <source>
        <dbReference type="Proteomes" id="UP000326921"/>
    </source>
</evidence>
<dbReference type="KEGG" id="sphe:GFH32_17325"/>
<dbReference type="GO" id="GO:0009279">
    <property type="term" value="C:cell outer membrane"/>
    <property type="evidence" value="ECO:0007669"/>
    <property type="project" value="UniProtKB-SubCell"/>
</dbReference>
<dbReference type="EMBL" id="CP045652">
    <property type="protein sequence ID" value="QGA27981.1"/>
    <property type="molecule type" value="Genomic_DNA"/>
</dbReference>
<dbReference type="Proteomes" id="UP000326921">
    <property type="component" value="Chromosome"/>
</dbReference>
<accession>A0A5Q0QG40</accession>
<feature type="chain" id="PRO_5024788201" evidence="4">
    <location>
        <begin position="25"/>
        <end position="1118"/>
    </location>
</feature>
<keyword evidence="3" id="KW-0998">Cell outer membrane</keyword>
<evidence type="ECO:0000259" key="5">
    <source>
        <dbReference type="Pfam" id="PF07715"/>
    </source>
</evidence>
<dbReference type="AlphaFoldDB" id="A0A5Q0QG40"/>
<dbReference type="NCBIfam" id="TIGR04056">
    <property type="entry name" value="OMP_RagA_SusC"/>
    <property type="match status" value="1"/>
</dbReference>
<reference evidence="6 7" key="1">
    <citation type="submission" date="2019-10" db="EMBL/GenBank/DDBJ databases">
        <authorList>
            <person name="Dong K."/>
        </authorList>
    </citation>
    <scope>NUCLEOTIDE SEQUENCE [LARGE SCALE GENOMIC DNA]</scope>
    <source>
        <strain evidence="7">dk4302</strain>
    </source>
</reference>
<dbReference type="InterPro" id="IPR036942">
    <property type="entry name" value="Beta-barrel_TonB_sf"/>
</dbReference>
<dbReference type="RefSeq" id="WP_153512809.1">
    <property type="nucleotide sequence ID" value="NZ_CP045652.1"/>
</dbReference>
<dbReference type="InterPro" id="IPR008969">
    <property type="entry name" value="CarboxyPept-like_regulatory"/>
</dbReference>
<dbReference type="Pfam" id="PF07715">
    <property type="entry name" value="Plug"/>
    <property type="match status" value="1"/>
</dbReference>
<keyword evidence="4" id="KW-0732">Signal</keyword>
<dbReference type="Gene3D" id="2.60.40.1120">
    <property type="entry name" value="Carboxypeptidase-like, regulatory domain"/>
    <property type="match status" value="1"/>
</dbReference>
<feature type="domain" description="TonB-dependent receptor plug" evidence="5">
    <location>
        <begin position="218"/>
        <end position="317"/>
    </location>
</feature>
<dbReference type="Pfam" id="PF13715">
    <property type="entry name" value="CarbopepD_reg_2"/>
    <property type="match status" value="1"/>
</dbReference>
<evidence type="ECO:0000256" key="3">
    <source>
        <dbReference type="ARBA" id="ARBA00023237"/>
    </source>
</evidence>
<protein>
    <submittedName>
        <fullName evidence="6">SusC/RagA family TonB-linked outer membrane protein</fullName>
    </submittedName>
</protein>
<evidence type="ECO:0000256" key="1">
    <source>
        <dbReference type="ARBA" id="ARBA00004442"/>
    </source>
</evidence>
<keyword evidence="2" id="KW-0472">Membrane</keyword>
<evidence type="ECO:0000256" key="4">
    <source>
        <dbReference type="SAM" id="SignalP"/>
    </source>
</evidence>
<dbReference type="InterPro" id="IPR023997">
    <property type="entry name" value="TonB-dep_OMP_SusC/RagA_CS"/>
</dbReference>
<feature type="signal peptide" evidence="4">
    <location>
        <begin position="1"/>
        <end position="24"/>
    </location>
</feature>
<dbReference type="SUPFAM" id="SSF49464">
    <property type="entry name" value="Carboxypeptidase regulatory domain-like"/>
    <property type="match status" value="1"/>
</dbReference>
<organism evidence="6 7">
    <name type="scientific">Sphingobacterium zhuxiongii</name>
    <dbReference type="NCBI Taxonomy" id="2662364"/>
    <lineage>
        <taxon>Bacteria</taxon>
        <taxon>Pseudomonadati</taxon>
        <taxon>Bacteroidota</taxon>
        <taxon>Sphingobacteriia</taxon>
        <taxon>Sphingobacteriales</taxon>
        <taxon>Sphingobacteriaceae</taxon>
        <taxon>Sphingobacterium</taxon>
    </lineage>
</organism>
<dbReference type="SUPFAM" id="SSF56935">
    <property type="entry name" value="Porins"/>
    <property type="match status" value="1"/>
</dbReference>
<evidence type="ECO:0000313" key="6">
    <source>
        <dbReference type="EMBL" id="QGA27981.1"/>
    </source>
</evidence>
<sequence length="1118" mass="125075">MRKHALSLMLAIALCEIVPSSSSASTNVLKVNQNTDIVGLLVRIEKQFDVHFNYESALKLLKIKDGYSLKNLRKGDIESFVQEVTLQQIKVEKIGDDSYIIRRALSFVPPTKGVDRVEKAEFSKQQNLKGKVIDSSTKEPISGATVTIEASSVSTVTDESGFFEFENTSGTVLLKITSIGYKTLEVSAKNDQLISLTKVDTEIEEVVVTALGIKREKKALGYAVQDIKGDQLQKVKGVDLGTTLTGRISGLRVSNSTEFNATPTLSLRGKTPILVVDGVLYENMTLRDIPVDNIENVTVLKGSTAAALYGVEGANGTIMVTTKKGLQEKGVEINVNSNNMFFAGYLALPEVQSSYSAGYGGKYNTDDEVWGDKLDIGRVYPQWNPITKQMEDSELRSLGKNNFENFLEHGVISNNFISFTNQGENGSIRTSINHIYNKGQYPNTKLNMTNISVSGETKISDKVSLESRFGYNRRFAPNDFGAGYGNQGYIYNILVWTGPEYDLTQYKDYWITKDQQQNWHYKAWYDNPYLSAHEKLSSELINKLNAAITLNYKMTGWSKIMLRSGYDYYGNTRQQTNPMGIYGTRGGFAGYDNKGKYWSNKQDGFGTTNDLIVTANGSFGDFTIDGLAGASIFYRRDNGITASTVNGIYIPGFYSLKNSIGPVATSESKTKEMRNGLYGRLSVSWRNIVFLEGTGRNDWTSTLPAETRSFFYPSVSGSVLVSELFSNKPSWMDLLKVRGSWAITKFAPNPYEVNQVFSVTNNVWDGLSTGSYPNSIKDYSIKPSQEDLRELGLEWSLLNNRLTGNYTYYSRWEHNRSVNATISGTTGFNSRLINIGEEYMTKGHEITLGGIPIKNSDFQWEVSGNLSQNLKYYHKLDPDYSADELYVKVGERTDHYVTRDWERATDGQVVHNASGMPISAVHAARLFGYSAPKWIWGITNQFQYKDFAFSFSVDGRVGGLSYSSMNVRLWQTGAHPDSDTEARYEEVVNGNKIFIGEGVKIVSGSVSYDKYGQIINDDRVFAKNDQIVSYENYWKRAYSGTRNIWDETFIKLREVSLNYSVPVEIASKLSAKKASVGITGQNLFLWTKKYRFSDPDAGSEDLNSPSVRYLGFNLNLSF</sequence>
<comment type="subcellular location">
    <subcellularLocation>
        <location evidence="1">Cell outer membrane</location>
    </subcellularLocation>
</comment>
<dbReference type="Gene3D" id="2.40.170.20">
    <property type="entry name" value="TonB-dependent receptor, beta-barrel domain"/>
    <property type="match status" value="1"/>
</dbReference>
<keyword evidence="7" id="KW-1185">Reference proteome</keyword>
<name>A0A5Q0QG40_9SPHI</name>
<evidence type="ECO:0000256" key="2">
    <source>
        <dbReference type="ARBA" id="ARBA00023136"/>
    </source>
</evidence>
<dbReference type="InterPro" id="IPR023996">
    <property type="entry name" value="TonB-dep_OMP_SusC/RagA"/>
</dbReference>
<dbReference type="InterPro" id="IPR012910">
    <property type="entry name" value="Plug_dom"/>
</dbReference>
<dbReference type="NCBIfam" id="TIGR04057">
    <property type="entry name" value="SusC_RagA_signa"/>
    <property type="match status" value="1"/>
</dbReference>
<proteinExistence type="predicted"/>
<gene>
    <name evidence="6" type="ORF">GFH32_17325</name>
</gene>
<dbReference type="InterPro" id="IPR037066">
    <property type="entry name" value="Plug_dom_sf"/>
</dbReference>
<dbReference type="Gene3D" id="2.170.130.10">
    <property type="entry name" value="TonB-dependent receptor, plug domain"/>
    <property type="match status" value="1"/>
</dbReference>